<feature type="compositionally biased region" description="Low complexity" evidence="11">
    <location>
        <begin position="135"/>
        <end position="148"/>
    </location>
</feature>
<dbReference type="PROSITE" id="PS00189">
    <property type="entry name" value="LIPOYL"/>
    <property type="match status" value="1"/>
</dbReference>
<evidence type="ECO:0000256" key="8">
    <source>
        <dbReference type="ARBA" id="ARBA00023315"/>
    </source>
</evidence>
<comment type="cofactor">
    <cofactor evidence="1 10">
        <name>(R)-lipoate</name>
        <dbReference type="ChEBI" id="CHEBI:83088"/>
    </cofactor>
</comment>
<protein>
    <recommendedName>
        <fullName evidence="10">Dihydrolipoamide acetyltransferase component of pyruvate dehydrogenase complex</fullName>
        <ecNumber evidence="10">2.3.1.-</ecNumber>
    </recommendedName>
</protein>
<dbReference type="KEGG" id="apuu:APUU_40123A"/>
<comment type="similarity">
    <text evidence="3 10">Belongs to the 2-oxoacid dehydrogenase family.</text>
</comment>
<dbReference type="PANTHER" id="PTHR43178">
    <property type="entry name" value="DIHYDROLIPOAMIDE ACETYLTRANSFERASE COMPONENT OF PYRUVATE DEHYDROGENASE COMPLEX"/>
    <property type="match status" value="1"/>
</dbReference>
<dbReference type="GO" id="GO:0045333">
    <property type="term" value="P:cellular respiration"/>
    <property type="evidence" value="ECO:0007669"/>
    <property type="project" value="UniProtKB-ARBA"/>
</dbReference>
<dbReference type="Gene3D" id="4.10.320.10">
    <property type="entry name" value="E3-binding domain"/>
    <property type="match status" value="1"/>
</dbReference>
<evidence type="ECO:0000256" key="3">
    <source>
        <dbReference type="ARBA" id="ARBA00007317"/>
    </source>
</evidence>
<feature type="region of interest" description="Disordered" evidence="11">
    <location>
        <begin position="124"/>
        <end position="156"/>
    </location>
</feature>
<dbReference type="GO" id="GO:0016407">
    <property type="term" value="F:acetyltransferase activity"/>
    <property type="evidence" value="ECO:0007669"/>
    <property type="project" value="TreeGrafter"/>
</dbReference>
<proteinExistence type="inferred from homology"/>
<dbReference type="InterPro" id="IPR001078">
    <property type="entry name" value="2-oxoacid_DH_actylTfrase"/>
</dbReference>
<dbReference type="OrthoDB" id="15567at2759"/>
<dbReference type="Proteomes" id="UP000654913">
    <property type="component" value="Chromosome 4"/>
</dbReference>
<dbReference type="GO" id="GO:0005759">
    <property type="term" value="C:mitochondrial matrix"/>
    <property type="evidence" value="ECO:0007669"/>
    <property type="project" value="UniProtKB-SubCell"/>
</dbReference>
<dbReference type="Gene3D" id="3.30.559.10">
    <property type="entry name" value="Chloramphenicol acetyltransferase-like domain"/>
    <property type="match status" value="1"/>
</dbReference>
<evidence type="ECO:0000256" key="7">
    <source>
        <dbReference type="ARBA" id="ARBA00023128"/>
    </source>
</evidence>
<keyword evidence="4 10" id="KW-0808">Transferase</keyword>
<keyword evidence="5 10" id="KW-0450">Lipoyl</keyword>
<keyword evidence="15" id="KW-1185">Reference proteome</keyword>
<dbReference type="SUPFAM" id="SSF51230">
    <property type="entry name" value="Single hybrid motif"/>
    <property type="match status" value="1"/>
</dbReference>
<evidence type="ECO:0000313" key="14">
    <source>
        <dbReference type="EMBL" id="BCS23679.1"/>
    </source>
</evidence>
<dbReference type="GO" id="GO:0005829">
    <property type="term" value="C:cytosol"/>
    <property type="evidence" value="ECO:0007669"/>
    <property type="project" value="UniProtKB-ARBA"/>
</dbReference>
<evidence type="ECO:0000259" key="13">
    <source>
        <dbReference type="PROSITE" id="PS51826"/>
    </source>
</evidence>
<evidence type="ECO:0000256" key="10">
    <source>
        <dbReference type="RuleBase" id="RU003423"/>
    </source>
</evidence>
<reference evidence="14" key="1">
    <citation type="submission" date="2021-01" db="EMBL/GenBank/DDBJ databases">
        <authorList>
            <consortium name="Aspergillus puulaauensis MK2 genome sequencing consortium"/>
            <person name="Kazuki M."/>
            <person name="Futagami T."/>
        </authorList>
    </citation>
    <scope>NUCLEOTIDE SEQUENCE</scope>
    <source>
        <strain evidence="14">MK2</strain>
    </source>
</reference>
<dbReference type="RefSeq" id="XP_041555873.1">
    <property type="nucleotide sequence ID" value="XM_041703160.1"/>
</dbReference>
<dbReference type="Pfam" id="PF00198">
    <property type="entry name" value="2-oxoacid_dh"/>
    <property type="match status" value="1"/>
</dbReference>
<reference evidence="14" key="2">
    <citation type="submission" date="2021-02" db="EMBL/GenBank/DDBJ databases">
        <title>Aspergillus puulaauensis MK2 genome sequence.</title>
        <authorList>
            <person name="Futagami T."/>
            <person name="Mori K."/>
            <person name="Kadooka C."/>
            <person name="Tanaka T."/>
        </authorList>
    </citation>
    <scope>NUCLEOTIDE SEQUENCE</scope>
    <source>
        <strain evidence="14">MK2</strain>
    </source>
</reference>
<dbReference type="InterPro" id="IPR000089">
    <property type="entry name" value="Biotin_lipoyl"/>
</dbReference>
<dbReference type="InterPro" id="IPR036625">
    <property type="entry name" value="E3-bd_dom_sf"/>
</dbReference>
<dbReference type="Gene3D" id="2.40.50.100">
    <property type="match status" value="1"/>
</dbReference>
<evidence type="ECO:0000256" key="1">
    <source>
        <dbReference type="ARBA" id="ARBA00001938"/>
    </source>
</evidence>
<dbReference type="SUPFAM" id="SSF47005">
    <property type="entry name" value="Peripheral subunit-binding domain of 2-oxo acid dehydrogenase complex"/>
    <property type="match status" value="1"/>
</dbReference>
<evidence type="ECO:0000256" key="11">
    <source>
        <dbReference type="SAM" id="MobiDB-lite"/>
    </source>
</evidence>
<gene>
    <name evidence="14" type="ORF">APUU_40123A</name>
</gene>
<dbReference type="InterPro" id="IPR011053">
    <property type="entry name" value="Single_hybrid_motif"/>
</dbReference>
<dbReference type="SUPFAM" id="SSF52777">
    <property type="entry name" value="CoA-dependent acyltransferases"/>
    <property type="match status" value="1"/>
</dbReference>
<evidence type="ECO:0000256" key="9">
    <source>
        <dbReference type="ARBA" id="ARBA00051775"/>
    </source>
</evidence>
<dbReference type="Pfam" id="PF02817">
    <property type="entry name" value="E3_binding"/>
    <property type="match status" value="1"/>
</dbReference>
<dbReference type="Pfam" id="PF00364">
    <property type="entry name" value="Biotin_lipoyl"/>
    <property type="match status" value="1"/>
</dbReference>
<dbReference type="FunFam" id="2.40.50.100:FF:000013">
    <property type="entry name" value="Dihydrolipoamide acetyltransferase component of pyruvate dehydrogenase complex"/>
    <property type="match status" value="1"/>
</dbReference>
<dbReference type="FunFam" id="3.30.559.10:FF:000007">
    <property type="entry name" value="Dihydrolipoamide acetyltransferase component of pyruvate dehydrogenase complex"/>
    <property type="match status" value="1"/>
</dbReference>
<dbReference type="InterPro" id="IPR003016">
    <property type="entry name" value="2-oxoA_DH_lipoyl-BS"/>
</dbReference>
<feature type="domain" description="Lipoyl-binding" evidence="12">
    <location>
        <begin position="48"/>
        <end position="123"/>
    </location>
</feature>
<keyword evidence="7" id="KW-0496">Mitochondrion</keyword>
<comment type="catalytic activity">
    <reaction evidence="9">
        <text>N(6)-[(R)-dihydrolipoyl]-L-lysyl-[protein] + 2-methylpropanoyl-CoA = N(6)-[(R)-S(8)-2-methylpropanoyldihydrolipoyl]-L-lysyl-[protein] + CoA</text>
        <dbReference type="Rhea" id="RHEA:18865"/>
        <dbReference type="Rhea" id="RHEA-COMP:10475"/>
        <dbReference type="Rhea" id="RHEA-COMP:10497"/>
        <dbReference type="ChEBI" id="CHEBI:57287"/>
        <dbReference type="ChEBI" id="CHEBI:57338"/>
        <dbReference type="ChEBI" id="CHEBI:83100"/>
        <dbReference type="ChEBI" id="CHEBI:83142"/>
        <dbReference type="EC" id="2.3.1.168"/>
    </reaction>
    <physiologicalReaction direction="left-to-right" evidence="9">
        <dbReference type="Rhea" id="RHEA:18866"/>
    </physiologicalReaction>
</comment>
<keyword evidence="8 10" id="KW-0012">Acyltransferase</keyword>
<dbReference type="InterPro" id="IPR004167">
    <property type="entry name" value="PSBD"/>
</dbReference>
<organism evidence="14 15">
    <name type="scientific">Aspergillus puulaauensis</name>
    <dbReference type="NCBI Taxonomy" id="1220207"/>
    <lineage>
        <taxon>Eukaryota</taxon>
        <taxon>Fungi</taxon>
        <taxon>Dikarya</taxon>
        <taxon>Ascomycota</taxon>
        <taxon>Pezizomycotina</taxon>
        <taxon>Eurotiomycetes</taxon>
        <taxon>Eurotiomycetidae</taxon>
        <taxon>Eurotiales</taxon>
        <taxon>Aspergillaceae</taxon>
        <taxon>Aspergillus</taxon>
    </lineage>
</organism>
<dbReference type="EC" id="2.3.1.-" evidence="10"/>
<accession>A0A7R8AL75</accession>
<evidence type="ECO:0000256" key="6">
    <source>
        <dbReference type="ARBA" id="ARBA00022946"/>
    </source>
</evidence>
<dbReference type="FunFam" id="4.10.320.10:FF:000002">
    <property type="entry name" value="Dihydrolipoamide acetyltransferase component of pyruvate dehydrogenase complex"/>
    <property type="match status" value="1"/>
</dbReference>
<dbReference type="PROSITE" id="PS50968">
    <property type="entry name" value="BIOTINYL_LIPOYL"/>
    <property type="match status" value="1"/>
</dbReference>
<sequence>MRAFVGQRSVRLAKGLSSPSLQHTSISPRCFRVPGPKLFHSSPVLCQVQPYLLADIGEGITECRIVQWFVKSGDRVSQFDPICEVQSDKASVEITSRYDGVITAIHHQVDEMAIVGKPLLDIDVEDETSPDIPPQGDTAQDTATTGGDAEPESTMVTSTIPEEPAVKLEPKHSGLAAPAVRRIMKEHDIDISKVAGTGKGGRVLKEDMLRHLSQQDSMSPAPVLNDTTANEAHETVRLSPTDSQMFKVMTRALSIPHFGYTHNVDLTSLTRFRRKINARAENLPGHDKTSMTRLSALPFILKALSQTFSKYPKLNAHLDPGSDGDAPQLTIKHSHDFGIAIDTPSGLLVPVVKGIQNHSIISLDAEIKRLSALAKEGKLAPSDMKGATFTVSNIGSIGGAAVSPVIVPPMVAILGVGKAESVPMFIDNEQGESQIARRERAVLSWSADHRVLDGASVARCAESLAKSLESIDELGLSLK</sequence>
<dbReference type="InterPro" id="IPR050743">
    <property type="entry name" value="2-oxoacid_DH_E2_comp"/>
</dbReference>
<dbReference type="PROSITE" id="PS51826">
    <property type="entry name" value="PSBD"/>
    <property type="match status" value="1"/>
</dbReference>
<evidence type="ECO:0000256" key="5">
    <source>
        <dbReference type="ARBA" id="ARBA00022823"/>
    </source>
</evidence>
<name>A0A7R8AL75_9EURO</name>
<dbReference type="EMBL" id="AP024446">
    <property type="protein sequence ID" value="BCS23679.1"/>
    <property type="molecule type" value="Genomic_DNA"/>
</dbReference>
<dbReference type="GO" id="GO:0043754">
    <property type="term" value="F:dihydrolipoamide branched chain acyltransferase activity"/>
    <property type="evidence" value="ECO:0007669"/>
    <property type="project" value="UniProtKB-EC"/>
</dbReference>
<evidence type="ECO:0000313" key="15">
    <source>
        <dbReference type="Proteomes" id="UP000654913"/>
    </source>
</evidence>
<keyword evidence="6" id="KW-0809">Transit peptide</keyword>
<dbReference type="InterPro" id="IPR023213">
    <property type="entry name" value="CAT-like_dom_sf"/>
</dbReference>
<evidence type="ECO:0000259" key="12">
    <source>
        <dbReference type="PROSITE" id="PS50968"/>
    </source>
</evidence>
<feature type="domain" description="Peripheral subunit-binding (PSBD)" evidence="13">
    <location>
        <begin position="175"/>
        <end position="212"/>
    </location>
</feature>
<dbReference type="GeneID" id="64973684"/>
<evidence type="ECO:0000256" key="4">
    <source>
        <dbReference type="ARBA" id="ARBA00022679"/>
    </source>
</evidence>
<dbReference type="PANTHER" id="PTHR43178:SF5">
    <property type="entry name" value="LIPOAMIDE ACYLTRANSFERASE COMPONENT OF BRANCHED-CHAIN ALPHA-KETO ACID DEHYDROGENASE COMPLEX, MITOCHONDRIAL"/>
    <property type="match status" value="1"/>
</dbReference>
<dbReference type="CDD" id="cd06849">
    <property type="entry name" value="lipoyl_domain"/>
    <property type="match status" value="1"/>
</dbReference>
<evidence type="ECO:0000256" key="2">
    <source>
        <dbReference type="ARBA" id="ARBA00004305"/>
    </source>
</evidence>
<dbReference type="AlphaFoldDB" id="A0A7R8AL75"/>
<comment type="subcellular location">
    <subcellularLocation>
        <location evidence="2">Mitochondrion matrix</location>
    </subcellularLocation>
</comment>
<dbReference type="GO" id="GO:0031405">
    <property type="term" value="F:lipoic acid binding"/>
    <property type="evidence" value="ECO:0007669"/>
    <property type="project" value="TreeGrafter"/>
</dbReference>